<dbReference type="FunFam" id="3.40.449.10:FF:000009">
    <property type="entry name" value="Uncharacterized protein"/>
    <property type="match status" value="1"/>
</dbReference>
<keyword evidence="5" id="KW-0963">Cytoplasm</keyword>
<dbReference type="GO" id="GO:0004612">
    <property type="term" value="F:phosphoenolpyruvate carboxykinase (ATP) activity"/>
    <property type="evidence" value="ECO:0007669"/>
    <property type="project" value="UniProtKB-EC"/>
</dbReference>
<keyword evidence="11" id="KW-1185">Reference proteome</keyword>
<dbReference type="AlphaFoldDB" id="A0AAV6PA48"/>
<dbReference type="CDD" id="cd00484">
    <property type="entry name" value="PEPCK_ATP"/>
    <property type="match status" value="1"/>
</dbReference>
<evidence type="ECO:0000256" key="6">
    <source>
        <dbReference type="ARBA" id="ARBA00022741"/>
    </source>
</evidence>
<comment type="subcellular location">
    <subcellularLocation>
        <location evidence="1">Cytoplasm</location>
    </subcellularLocation>
</comment>
<accession>A0AAV6PA48</accession>
<reference evidence="10 11" key="1">
    <citation type="journal article" date="2021" name="Hortic Res">
        <title>The domestication of Cucurbita argyrosperma as revealed by the genome of its wild relative.</title>
        <authorList>
            <person name="Barrera-Redondo J."/>
            <person name="Sanchez-de la Vega G."/>
            <person name="Aguirre-Liguori J.A."/>
            <person name="Castellanos-Morales G."/>
            <person name="Gutierrez-Guerrero Y.T."/>
            <person name="Aguirre-Dugua X."/>
            <person name="Aguirre-Planter E."/>
            <person name="Tenaillon M.I."/>
            <person name="Lira-Saade R."/>
            <person name="Eguiarte L.E."/>
        </authorList>
    </citation>
    <scope>NUCLEOTIDE SEQUENCE [LARGE SCALE GENOMIC DNA]</scope>
    <source>
        <strain evidence="10">JBR-2021</strain>
    </source>
</reference>
<dbReference type="GO" id="GO:0005524">
    <property type="term" value="F:ATP binding"/>
    <property type="evidence" value="ECO:0007669"/>
    <property type="project" value="UniProtKB-KW"/>
</dbReference>
<dbReference type="PANTHER" id="PTHR30031:SF28">
    <property type="entry name" value="PHOSPHOENOLPYRUVATE CARBOXYKINASE (ATP)"/>
    <property type="match status" value="1"/>
</dbReference>
<evidence type="ECO:0000256" key="9">
    <source>
        <dbReference type="ARBA" id="ARBA00047371"/>
    </source>
</evidence>
<feature type="non-terminal residue" evidence="10">
    <location>
        <position position="1"/>
    </location>
</feature>
<evidence type="ECO:0000313" key="10">
    <source>
        <dbReference type="EMBL" id="KAG6608115.1"/>
    </source>
</evidence>
<keyword evidence="6" id="KW-0547">Nucleotide-binding</keyword>
<dbReference type="NCBIfam" id="NF006820">
    <property type="entry name" value="PRK09344.1-2"/>
    <property type="match status" value="1"/>
</dbReference>
<comment type="similarity">
    <text evidence="3">Belongs to the phosphoenolpyruvate carboxykinase (ATP) family.</text>
</comment>
<dbReference type="PANTHER" id="PTHR30031">
    <property type="entry name" value="PHOSPHOENOLPYRUVATE CARBOXYKINASE ATP"/>
    <property type="match status" value="1"/>
</dbReference>
<dbReference type="Pfam" id="PF01293">
    <property type="entry name" value="PEPCK_ATP"/>
    <property type="match status" value="1"/>
</dbReference>
<dbReference type="HAMAP" id="MF_00453">
    <property type="entry name" value="PEPCK_ATP"/>
    <property type="match status" value="1"/>
</dbReference>
<evidence type="ECO:0000256" key="5">
    <source>
        <dbReference type="ARBA" id="ARBA00022490"/>
    </source>
</evidence>
<keyword evidence="8" id="KW-0456">Lyase</keyword>
<evidence type="ECO:0000256" key="4">
    <source>
        <dbReference type="ARBA" id="ARBA00012363"/>
    </source>
</evidence>
<organism evidence="10 11">
    <name type="scientific">Cucurbita argyrosperma subsp. sororia</name>
    <dbReference type="NCBI Taxonomy" id="37648"/>
    <lineage>
        <taxon>Eukaryota</taxon>
        <taxon>Viridiplantae</taxon>
        <taxon>Streptophyta</taxon>
        <taxon>Embryophyta</taxon>
        <taxon>Tracheophyta</taxon>
        <taxon>Spermatophyta</taxon>
        <taxon>Magnoliopsida</taxon>
        <taxon>eudicotyledons</taxon>
        <taxon>Gunneridae</taxon>
        <taxon>Pentapetalae</taxon>
        <taxon>rosids</taxon>
        <taxon>fabids</taxon>
        <taxon>Cucurbitales</taxon>
        <taxon>Cucurbitaceae</taxon>
        <taxon>Cucurbiteae</taxon>
        <taxon>Cucurbita</taxon>
    </lineage>
</organism>
<gene>
    <name evidence="10" type="primary">PCK</name>
    <name evidence="10" type="ORF">SDJN03_01457</name>
</gene>
<comment type="caution">
    <text evidence="10">The sequence shown here is derived from an EMBL/GenBank/DDBJ whole genome shotgun (WGS) entry which is preliminary data.</text>
</comment>
<dbReference type="NCBIfam" id="TIGR00224">
    <property type="entry name" value="pckA"/>
    <property type="match status" value="1"/>
</dbReference>
<keyword evidence="7" id="KW-0067">ATP-binding</keyword>
<evidence type="ECO:0000313" key="11">
    <source>
        <dbReference type="Proteomes" id="UP000685013"/>
    </source>
</evidence>
<dbReference type="GO" id="GO:0005829">
    <property type="term" value="C:cytosol"/>
    <property type="evidence" value="ECO:0007669"/>
    <property type="project" value="TreeGrafter"/>
</dbReference>
<dbReference type="FunFam" id="2.170.8.10:FF:000001">
    <property type="entry name" value="Phosphoenolpyruvate carboxykinase (ATP)"/>
    <property type="match status" value="1"/>
</dbReference>
<evidence type="ECO:0000256" key="1">
    <source>
        <dbReference type="ARBA" id="ARBA00004496"/>
    </source>
</evidence>
<dbReference type="Proteomes" id="UP000685013">
    <property type="component" value="Chromosome 1"/>
</dbReference>
<evidence type="ECO:0000256" key="7">
    <source>
        <dbReference type="ARBA" id="ARBA00022840"/>
    </source>
</evidence>
<evidence type="ECO:0000256" key="3">
    <source>
        <dbReference type="ARBA" id="ARBA00006052"/>
    </source>
</evidence>
<dbReference type="NCBIfam" id="NF006821">
    <property type="entry name" value="PRK09344.1-3"/>
    <property type="match status" value="1"/>
</dbReference>
<sequence length="694" mass="77315">MEYDYGEAQDPVPLSLPLRSFLGHRYPPLPPVNTTFSPPDKISPIHTKTWKENPAQSLSVLMPGDEVPRFIAMACLSRFPAIISEDTKMANDGKDNGEFSFVSGGEAETGRRGLPKIHTERTAAETERDICHDDSTTPMRARTLEHLHSLQKKRSTPTTPLTDAHGVFSPVSEAERQKQQLKSISASLASLTRETGPKIFTHILYNLSPAELYEQAIKVEKDETTEDELWWGKGSPNIEMDEHTFLINRERAVDYLNSLDKVFVNDQFLNWDPEHRIKVRIVSARAYHSLFMHNMCIRPTAEELEDFGTPDFTIYNAGQFPCNRYTHYMTSSTSIDMNLARKEMVILGTQYAGEMKKGLFSLMHYLMPKRQILSLHSGCNMGKNGDVALFFGLSGTGKTTLSTDHNRYLIGDDEHCWSDNGVSNIEGGCYAKCIDLSREKEPDIWNAIKFGTVLENVVFDEHTREVDYSEKSVTENTRAAYPIEYIPNAKIPCVGPHPKNVILLACDAFGVLPPVSKLSLAQTMYHFISGYTALVAGTEDGVKEPTATFSACFGAAFIMLHPSRYAAMLAEKMKKHGATGWLVNTGWSGGSYGSGNRIKLAYTRKIIDAIHSGALLEANYTKTDVFGLEIPDAIEGVPAEILDPVNTWSNKDAHKETLLKLGGLFKKNYEGIHAYQVQRDSKLAEEILAAGPTL</sequence>
<evidence type="ECO:0000256" key="2">
    <source>
        <dbReference type="ARBA" id="ARBA00004742"/>
    </source>
</evidence>
<proteinExistence type="inferred from homology"/>
<dbReference type="InterPro" id="IPR015994">
    <property type="entry name" value="PEPCK_ATP_CS"/>
</dbReference>
<dbReference type="InterPro" id="IPR001272">
    <property type="entry name" value="PEP_carboxykinase_ATP"/>
</dbReference>
<dbReference type="EC" id="4.1.1.49" evidence="4"/>
<dbReference type="EMBL" id="JAGKQH010000001">
    <property type="protein sequence ID" value="KAG6608115.1"/>
    <property type="molecule type" value="Genomic_DNA"/>
</dbReference>
<comment type="pathway">
    <text evidence="2">Carbohydrate biosynthesis; gluconeogenesis.</text>
</comment>
<name>A0AAV6PA48_9ROSI</name>
<dbReference type="GO" id="GO:0006094">
    <property type="term" value="P:gluconeogenesis"/>
    <property type="evidence" value="ECO:0007669"/>
    <property type="project" value="InterPro"/>
</dbReference>
<protein>
    <recommendedName>
        <fullName evidence="4">phosphoenolpyruvate carboxykinase (ATP)</fullName>
        <ecNumber evidence="4">4.1.1.49</ecNumber>
    </recommendedName>
</protein>
<comment type="catalytic activity">
    <reaction evidence="9">
        <text>oxaloacetate + ATP = phosphoenolpyruvate + ADP + CO2</text>
        <dbReference type="Rhea" id="RHEA:18617"/>
        <dbReference type="ChEBI" id="CHEBI:16452"/>
        <dbReference type="ChEBI" id="CHEBI:16526"/>
        <dbReference type="ChEBI" id="CHEBI:30616"/>
        <dbReference type="ChEBI" id="CHEBI:58702"/>
        <dbReference type="ChEBI" id="CHEBI:456216"/>
        <dbReference type="EC" id="4.1.1.49"/>
    </reaction>
</comment>
<dbReference type="PROSITE" id="PS00532">
    <property type="entry name" value="PEPCK_ATP"/>
    <property type="match status" value="1"/>
</dbReference>
<evidence type="ECO:0000256" key="8">
    <source>
        <dbReference type="ARBA" id="ARBA00023239"/>
    </source>
</evidence>